<protein>
    <submittedName>
        <fullName evidence="1">Uncharacterized protein</fullName>
    </submittedName>
</protein>
<evidence type="ECO:0000313" key="1">
    <source>
        <dbReference type="EMBL" id="MBX41167.1"/>
    </source>
</evidence>
<reference evidence="1" key="1">
    <citation type="submission" date="2018-02" db="EMBL/GenBank/DDBJ databases">
        <title>Rhizophora mucronata_Transcriptome.</title>
        <authorList>
            <person name="Meera S.P."/>
            <person name="Sreeshan A."/>
            <person name="Augustine A."/>
        </authorList>
    </citation>
    <scope>NUCLEOTIDE SEQUENCE</scope>
    <source>
        <tissue evidence="1">Leaf</tissue>
    </source>
</reference>
<dbReference type="EMBL" id="GGEC01060683">
    <property type="protein sequence ID" value="MBX41167.1"/>
    <property type="molecule type" value="Transcribed_RNA"/>
</dbReference>
<sequence length="26" mass="3160">MILTWKSSHKFMLNFGGNLRMDKEFQ</sequence>
<accession>A0A2P2NF97</accession>
<name>A0A2P2NF97_RHIMU</name>
<proteinExistence type="predicted"/>
<dbReference type="AlphaFoldDB" id="A0A2P2NF97"/>
<organism evidence="1">
    <name type="scientific">Rhizophora mucronata</name>
    <name type="common">Asiatic mangrove</name>
    <dbReference type="NCBI Taxonomy" id="61149"/>
    <lineage>
        <taxon>Eukaryota</taxon>
        <taxon>Viridiplantae</taxon>
        <taxon>Streptophyta</taxon>
        <taxon>Embryophyta</taxon>
        <taxon>Tracheophyta</taxon>
        <taxon>Spermatophyta</taxon>
        <taxon>Magnoliopsida</taxon>
        <taxon>eudicotyledons</taxon>
        <taxon>Gunneridae</taxon>
        <taxon>Pentapetalae</taxon>
        <taxon>rosids</taxon>
        <taxon>fabids</taxon>
        <taxon>Malpighiales</taxon>
        <taxon>Rhizophoraceae</taxon>
        <taxon>Rhizophora</taxon>
    </lineage>
</organism>